<dbReference type="InterPro" id="IPR038324">
    <property type="entry name" value="Rpb4/RPC9_sf"/>
</dbReference>
<dbReference type="GO" id="GO:0005666">
    <property type="term" value="C:RNA polymerase III complex"/>
    <property type="evidence" value="ECO:0007669"/>
    <property type="project" value="InterPro"/>
</dbReference>
<protein>
    <recommendedName>
        <fullName evidence="3">DNA-directed RNA polymerase III subunit RPC9</fullName>
    </recommendedName>
</protein>
<comment type="subcellular location">
    <subcellularLocation>
        <location evidence="1">Nucleus</location>
    </subcellularLocation>
</comment>
<keyword evidence="6" id="KW-0539">Nucleus</keyword>
<comment type="caution">
    <text evidence="9">The sequence shown here is derived from an EMBL/GenBank/DDBJ whole genome shotgun (WGS) entry which is preliminary data.</text>
</comment>
<comment type="similarity">
    <text evidence="2">Belongs to the eukaryotic RPC9 RNA polymerase subunit family.</text>
</comment>
<evidence type="ECO:0000256" key="4">
    <source>
        <dbReference type="ARBA" id="ARBA00022478"/>
    </source>
</evidence>
<evidence type="ECO:0000256" key="7">
    <source>
        <dbReference type="SAM" id="MobiDB-lite"/>
    </source>
</evidence>
<dbReference type="InterPro" id="IPR010997">
    <property type="entry name" value="HRDC-like_sf"/>
</dbReference>
<dbReference type="PANTHER" id="PTHR15561">
    <property type="entry name" value="CALCITONIN GENE-RELATED PEPTIDE-RECEPTOR COMPONENT PROTEIN"/>
    <property type="match status" value="1"/>
</dbReference>
<dbReference type="SUPFAM" id="SSF47819">
    <property type="entry name" value="HRDC-like"/>
    <property type="match status" value="1"/>
</dbReference>
<evidence type="ECO:0000256" key="2">
    <source>
        <dbReference type="ARBA" id="ARBA00006898"/>
    </source>
</evidence>
<dbReference type="SMART" id="SM00657">
    <property type="entry name" value="RPOL4c"/>
    <property type="match status" value="1"/>
</dbReference>
<accession>A0AAD9L5T0</accession>
<evidence type="ECO:0000256" key="3">
    <source>
        <dbReference type="ARBA" id="ARBA00016672"/>
    </source>
</evidence>
<dbReference type="PANTHER" id="PTHR15561:SF0">
    <property type="entry name" value="DNA-DIRECTED RNA POLYMERASE III SUBUNIT RPC9"/>
    <property type="match status" value="1"/>
</dbReference>
<evidence type="ECO:0000256" key="1">
    <source>
        <dbReference type="ARBA" id="ARBA00004123"/>
    </source>
</evidence>
<proteinExistence type="inferred from homology"/>
<reference evidence="9" key="1">
    <citation type="submission" date="2023-02" db="EMBL/GenBank/DDBJ databases">
        <title>Identification and recombinant expression of a fungal hydrolase from Papiliotrema laurentii that hydrolyzes apple cutin and clears colloidal polyester polyurethane.</title>
        <authorList>
            <consortium name="DOE Joint Genome Institute"/>
            <person name="Roman V.A."/>
            <person name="Bojanowski C."/>
            <person name="Crable B.R."/>
            <person name="Wagner D.N."/>
            <person name="Hung C.S."/>
            <person name="Nadeau L.J."/>
            <person name="Schratz L."/>
            <person name="Haridas S."/>
            <person name="Pangilinan J."/>
            <person name="Lipzen A."/>
            <person name="Na H."/>
            <person name="Yan M."/>
            <person name="Ng V."/>
            <person name="Grigoriev I.V."/>
            <person name="Spatafora J.W."/>
            <person name="Barlow D."/>
            <person name="Biffinger J."/>
            <person name="Kelley-Loughnane N."/>
            <person name="Varaljay V.A."/>
            <person name="Crookes-Goodson W.J."/>
        </authorList>
    </citation>
    <scope>NUCLEOTIDE SEQUENCE</scope>
    <source>
        <strain evidence="9">5307AH</strain>
    </source>
</reference>
<evidence type="ECO:0000259" key="8">
    <source>
        <dbReference type="SMART" id="SM00657"/>
    </source>
</evidence>
<evidence type="ECO:0000313" key="10">
    <source>
        <dbReference type="Proteomes" id="UP001182556"/>
    </source>
</evidence>
<evidence type="ECO:0000256" key="6">
    <source>
        <dbReference type="ARBA" id="ARBA00023242"/>
    </source>
</evidence>
<dbReference type="InterPro" id="IPR038846">
    <property type="entry name" value="RPC9"/>
</dbReference>
<dbReference type="Pfam" id="PF03874">
    <property type="entry name" value="RNA_pol_Rpb4"/>
    <property type="match status" value="1"/>
</dbReference>
<feature type="domain" description="RNA polymerase Rpb4/RPC9 core" evidence="8">
    <location>
        <begin position="62"/>
        <end position="192"/>
    </location>
</feature>
<organism evidence="9 10">
    <name type="scientific">Papiliotrema laurentii</name>
    <name type="common">Cryptococcus laurentii</name>
    <dbReference type="NCBI Taxonomy" id="5418"/>
    <lineage>
        <taxon>Eukaryota</taxon>
        <taxon>Fungi</taxon>
        <taxon>Dikarya</taxon>
        <taxon>Basidiomycota</taxon>
        <taxon>Agaricomycotina</taxon>
        <taxon>Tremellomycetes</taxon>
        <taxon>Tremellales</taxon>
        <taxon>Rhynchogastremaceae</taxon>
        <taxon>Papiliotrema</taxon>
    </lineage>
</organism>
<gene>
    <name evidence="9" type="ORF">DB88DRAFT_486353</name>
</gene>
<keyword evidence="4" id="KW-0240">DNA-directed RNA polymerase</keyword>
<dbReference type="InterPro" id="IPR005574">
    <property type="entry name" value="Rpb4/RPC9"/>
</dbReference>
<evidence type="ECO:0000313" key="9">
    <source>
        <dbReference type="EMBL" id="KAK1924665.1"/>
    </source>
</evidence>
<dbReference type="InterPro" id="IPR006590">
    <property type="entry name" value="RNA_pol_Rpb4/RPC9_core"/>
</dbReference>
<dbReference type="EMBL" id="JAODAN010000004">
    <property type="protein sequence ID" value="KAK1924665.1"/>
    <property type="molecule type" value="Genomic_DNA"/>
</dbReference>
<dbReference type="GO" id="GO:0000166">
    <property type="term" value="F:nucleotide binding"/>
    <property type="evidence" value="ECO:0007669"/>
    <property type="project" value="InterPro"/>
</dbReference>
<dbReference type="AlphaFoldDB" id="A0AAD9L5T0"/>
<sequence>MKFSNTAPYHLSNYEVLNHFLALKADNDELQELQARYKKRNDAFLKKKYPIPEDDLDEDGKPMRRNRKGKKAAVQEEEEEIVTEEESRREQIAVRRGISDELVWMTDSVINYICSDLCQTSRQSPEGIEQLIHSLQRRDLVKAEVLQIVNLAPSDAAELYCVIEDAETRFGYETNDVLDAVRADVASSLLPEAPEHLQHYVSAAQTAGVGSGHGAAYYEGDEEEYGHEELDQFVHEAEWGAGKEVGVGDEEEDPME</sequence>
<name>A0AAD9L5T0_PAPLA</name>
<dbReference type="GO" id="GO:0006384">
    <property type="term" value="P:transcription initiation at RNA polymerase III promoter"/>
    <property type="evidence" value="ECO:0007669"/>
    <property type="project" value="InterPro"/>
</dbReference>
<evidence type="ECO:0000256" key="5">
    <source>
        <dbReference type="ARBA" id="ARBA00023163"/>
    </source>
</evidence>
<keyword evidence="5" id="KW-0804">Transcription</keyword>
<dbReference type="Proteomes" id="UP001182556">
    <property type="component" value="Unassembled WGS sequence"/>
</dbReference>
<keyword evidence="10" id="KW-1185">Reference proteome</keyword>
<dbReference type="Gene3D" id="1.20.1250.40">
    <property type="match status" value="1"/>
</dbReference>
<feature type="region of interest" description="Disordered" evidence="7">
    <location>
        <begin position="50"/>
        <end position="73"/>
    </location>
</feature>